<evidence type="ECO:0000256" key="3">
    <source>
        <dbReference type="ARBA" id="ARBA00022723"/>
    </source>
</evidence>
<evidence type="ECO:0000256" key="5">
    <source>
        <dbReference type="ARBA" id="ARBA00023004"/>
    </source>
</evidence>
<keyword evidence="2 8" id="KW-0949">S-adenosyl-L-methionine</keyword>
<dbReference type="GO" id="GO:1904047">
    <property type="term" value="F:S-adenosyl-L-methionine binding"/>
    <property type="evidence" value="ECO:0007669"/>
    <property type="project" value="UniProtKB-UniRule"/>
</dbReference>
<comment type="cofactor">
    <cofactor evidence="8">
        <name>Mg(2+)</name>
        <dbReference type="ChEBI" id="CHEBI:18420"/>
    </cofactor>
</comment>
<reference evidence="10" key="2">
    <citation type="journal article" date="2021" name="PeerJ">
        <title>Extensive microbial diversity within the chicken gut microbiome revealed by metagenomics and culture.</title>
        <authorList>
            <person name="Gilroy R."/>
            <person name="Ravi A."/>
            <person name="Getino M."/>
            <person name="Pursley I."/>
            <person name="Horton D.L."/>
            <person name="Alikhan N.F."/>
            <person name="Baker D."/>
            <person name="Gharbi K."/>
            <person name="Hall N."/>
            <person name="Watson M."/>
            <person name="Adriaenssens E.M."/>
            <person name="Foster-Nyarko E."/>
            <person name="Jarju S."/>
            <person name="Secka A."/>
            <person name="Antonio M."/>
            <person name="Oren A."/>
            <person name="Chaudhuri R.R."/>
            <person name="La Ragione R."/>
            <person name="Hildebrand F."/>
            <person name="Pallen M.J."/>
        </authorList>
    </citation>
    <scope>NUCLEOTIDE SEQUENCE</scope>
    <source>
        <strain evidence="10">G3-4614</strain>
    </source>
</reference>
<dbReference type="SUPFAM" id="SSF102114">
    <property type="entry name" value="Radical SAM enzymes"/>
    <property type="match status" value="1"/>
</dbReference>
<feature type="binding site" evidence="8">
    <location>
        <position position="27"/>
    </location>
    <ligand>
        <name>substrate</name>
    </ligand>
</feature>
<name>A0A9D9H6U0_9BACT</name>
<keyword evidence="3 8" id="KW-0479">Metal-binding</keyword>
<accession>A0A9D9H6U0</accession>
<dbReference type="EC" id="4.3.99.3" evidence="8"/>
<evidence type="ECO:0000256" key="4">
    <source>
        <dbReference type="ARBA" id="ARBA00022842"/>
    </source>
</evidence>
<evidence type="ECO:0000259" key="9">
    <source>
        <dbReference type="PROSITE" id="PS51918"/>
    </source>
</evidence>
<dbReference type="GO" id="GO:0051539">
    <property type="term" value="F:4 iron, 4 sulfur cluster binding"/>
    <property type="evidence" value="ECO:0007669"/>
    <property type="project" value="UniProtKB-UniRule"/>
</dbReference>
<feature type="binding site" evidence="8">
    <location>
        <position position="31"/>
    </location>
    <ligand>
        <name>[4Fe-4S] cluster</name>
        <dbReference type="ChEBI" id="CHEBI:49883"/>
        <note>4Fe-4S-S-AdoMet</note>
    </ligand>
</feature>
<dbReference type="PANTHER" id="PTHR42836">
    <property type="entry name" value="7-CARBOXY-7-DEAZAGUANINE SYNTHASE"/>
    <property type="match status" value="1"/>
</dbReference>
<dbReference type="GO" id="GO:0008616">
    <property type="term" value="P:tRNA queuosine(34) biosynthetic process"/>
    <property type="evidence" value="ECO:0007669"/>
    <property type="project" value="UniProtKB-UniRule"/>
</dbReference>
<protein>
    <recommendedName>
        <fullName evidence="8">7-carboxy-7-deazaguanine synthase</fullName>
        <shortName evidence="8">CDG synthase</shortName>
        <ecNumber evidence="8">4.3.99.3</ecNumber>
    </recommendedName>
    <alternativeName>
        <fullName evidence="8">Queuosine biosynthesis protein QueE</fullName>
    </alternativeName>
</protein>
<comment type="catalytic activity">
    <reaction evidence="8">
        <text>6-carboxy-5,6,7,8-tetrahydropterin + H(+) = 7-carboxy-7-carbaguanine + NH4(+)</text>
        <dbReference type="Rhea" id="RHEA:27974"/>
        <dbReference type="ChEBI" id="CHEBI:15378"/>
        <dbReference type="ChEBI" id="CHEBI:28938"/>
        <dbReference type="ChEBI" id="CHEBI:61032"/>
        <dbReference type="ChEBI" id="CHEBI:61036"/>
        <dbReference type="EC" id="4.3.99.3"/>
    </reaction>
</comment>
<feature type="binding site" evidence="8">
    <location>
        <position position="77"/>
    </location>
    <ligand>
        <name>substrate</name>
    </ligand>
</feature>
<evidence type="ECO:0000313" key="11">
    <source>
        <dbReference type="Proteomes" id="UP000823636"/>
    </source>
</evidence>
<dbReference type="InterPro" id="IPR007197">
    <property type="entry name" value="rSAM"/>
</dbReference>
<evidence type="ECO:0000313" key="10">
    <source>
        <dbReference type="EMBL" id="MBO8437302.1"/>
    </source>
</evidence>
<gene>
    <name evidence="8" type="primary">queE</name>
    <name evidence="10" type="ORF">IAC54_00170</name>
</gene>
<keyword evidence="4 8" id="KW-0460">Magnesium</keyword>
<dbReference type="InterPro" id="IPR013785">
    <property type="entry name" value="Aldolase_TIM"/>
</dbReference>
<evidence type="ECO:0000256" key="1">
    <source>
        <dbReference type="ARBA" id="ARBA00022485"/>
    </source>
</evidence>
<dbReference type="Proteomes" id="UP000823636">
    <property type="component" value="Unassembled WGS sequence"/>
</dbReference>
<dbReference type="PROSITE" id="PS51918">
    <property type="entry name" value="RADICAL_SAM"/>
    <property type="match status" value="1"/>
</dbReference>
<dbReference type="InterPro" id="IPR024924">
    <property type="entry name" value="7-CO-7-deazaguanine_synth-like"/>
</dbReference>
<organism evidence="10 11">
    <name type="scientific">Candidatus Caccoplasma merdipullorum</name>
    <dbReference type="NCBI Taxonomy" id="2840718"/>
    <lineage>
        <taxon>Bacteria</taxon>
        <taxon>Pseudomonadati</taxon>
        <taxon>Bacteroidota</taxon>
        <taxon>Bacteroidia</taxon>
        <taxon>Bacteroidales</taxon>
        <taxon>Bacteroidaceae</taxon>
        <taxon>Bacteroidaceae incertae sedis</taxon>
        <taxon>Candidatus Caccoplasma</taxon>
    </lineage>
</organism>
<comment type="function">
    <text evidence="8">Catalyzes the complex heterocyclic radical-mediated conversion of 6-carboxy-5,6,7,8-tetrahydropterin (CPH4) to 7-carboxy-7-deazaguanine (CDG), a step common to the biosynthetic pathways of all 7-deazapurine-containing compounds.</text>
</comment>
<comment type="cofactor">
    <cofactor evidence="8">
        <name>S-adenosyl-L-methionine</name>
        <dbReference type="ChEBI" id="CHEBI:59789"/>
    </cofactor>
    <text evidence="8">Binds 1 S-adenosyl-L-methionine per subunit.</text>
</comment>
<comment type="subunit">
    <text evidence="8">Homodimer.</text>
</comment>
<keyword evidence="6 8" id="KW-0411">Iron-sulfur</keyword>
<comment type="caution">
    <text evidence="8">Lacks conserved residue(s) required for the propagation of feature annotation.</text>
</comment>
<keyword evidence="1 8" id="KW-0004">4Fe-4S</keyword>
<evidence type="ECO:0000256" key="6">
    <source>
        <dbReference type="ARBA" id="ARBA00023014"/>
    </source>
</evidence>
<comment type="pathway">
    <text evidence="8">Purine metabolism; 7-cyano-7-deazaguanine biosynthesis.</text>
</comment>
<comment type="cofactor">
    <cofactor evidence="8">
        <name>[4Fe-4S] cluster</name>
        <dbReference type="ChEBI" id="CHEBI:49883"/>
    </cofactor>
    <text evidence="8">Binds 1 [4Fe-4S] cluster. The cluster is coordinated with 3 cysteines and an exchangeable S-adenosyl-L-methionine.</text>
</comment>
<evidence type="ECO:0000256" key="2">
    <source>
        <dbReference type="ARBA" id="ARBA00022691"/>
    </source>
</evidence>
<feature type="binding site" evidence="8">
    <location>
        <position position="79"/>
    </location>
    <ligand>
        <name>S-adenosyl-L-methionine</name>
        <dbReference type="ChEBI" id="CHEBI:59789"/>
    </ligand>
</feature>
<dbReference type="Pfam" id="PF04055">
    <property type="entry name" value="Radical_SAM"/>
    <property type="match status" value="1"/>
</dbReference>
<keyword evidence="8" id="KW-0671">Queuosine biosynthesis</keyword>
<dbReference type="Gene3D" id="3.20.20.70">
    <property type="entry name" value="Aldolase class I"/>
    <property type="match status" value="1"/>
</dbReference>
<dbReference type="HAMAP" id="MF_00917">
    <property type="entry name" value="QueE"/>
    <property type="match status" value="1"/>
</dbReference>
<feature type="binding site" evidence="8">
    <location>
        <begin position="136"/>
        <end position="138"/>
    </location>
    <ligand>
        <name>S-adenosyl-L-methionine</name>
        <dbReference type="ChEBI" id="CHEBI:59789"/>
    </ligand>
</feature>
<feature type="binding site" evidence="8">
    <location>
        <position position="44"/>
    </location>
    <ligand>
        <name>Mg(2+)</name>
        <dbReference type="ChEBI" id="CHEBI:18420"/>
    </ligand>
</feature>
<comment type="caution">
    <text evidence="10">The sequence shown here is derived from an EMBL/GenBank/DDBJ whole genome shotgun (WGS) entry which is preliminary data.</text>
</comment>
<dbReference type="CDD" id="cd01335">
    <property type="entry name" value="Radical_SAM"/>
    <property type="match status" value="1"/>
</dbReference>
<dbReference type="InterPro" id="IPR058240">
    <property type="entry name" value="rSAM_sf"/>
</dbReference>
<dbReference type="EMBL" id="JADIMW010000003">
    <property type="protein sequence ID" value="MBO8437302.1"/>
    <property type="molecule type" value="Genomic_DNA"/>
</dbReference>
<dbReference type="PANTHER" id="PTHR42836:SF1">
    <property type="entry name" value="7-CARBOXY-7-DEAZAGUANINE SYNTHASE"/>
    <property type="match status" value="1"/>
</dbReference>
<proteinExistence type="inferred from homology"/>
<dbReference type="GO" id="GO:0016840">
    <property type="term" value="F:carbon-nitrogen lyase activity"/>
    <property type="evidence" value="ECO:0007669"/>
    <property type="project" value="UniProtKB-UniRule"/>
</dbReference>
<comment type="similarity">
    <text evidence="8">Belongs to the radical SAM superfamily. 7-carboxy-7-deazaguanine synthase family.</text>
</comment>
<evidence type="ECO:0000256" key="7">
    <source>
        <dbReference type="ARBA" id="ARBA00023239"/>
    </source>
</evidence>
<sequence>MIFPVIELFKSIQGEGRYTGYPSIFIRVTGCNLRCVFNGEECDTPYTSHRPEAARYGFEECITFIKENCHIRHIVITGGEPLLYMSGINSLIEEAVKIYAENEKEAPVITVETNGTLPLDLVRYEHLRSVSLWSISPKLSSSEPKESDGVPAEWVKRHRENRYDRKIFTDNIGKILSSGEARIQLKFVYTDSGCINEIKENYICPVTAICGNRKPDPERIAVMIMPEGVSPEKINAKRDEMIACCIREGWIYCTRLHITLFGNERGK</sequence>
<dbReference type="GO" id="GO:0000287">
    <property type="term" value="F:magnesium ion binding"/>
    <property type="evidence" value="ECO:0007669"/>
    <property type="project" value="UniProtKB-UniRule"/>
</dbReference>
<evidence type="ECO:0000256" key="8">
    <source>
        <dbReference type="HAMAP-Rule" id="MF_00917"/>
    </source>
</evidence>
<dbReference type="AlphaFoldDB" id="A0A9D9H6U0"/>
<dbReference type="SFLD" id="SFLDS00029">
    <property type="entry name" value="Radical_SAM"/>
    <property type="match status" value="1"/>
</dbReference>
<reference evidence="10" key="1">
    <citation type="submission" date="2020-10" db="EMBL/GenBank/DDBJ databases">
        <authorList>
            <person name="Gilroy R."/>
        </authorList>
    </citation>
    <scope>NUCLEOTIDE SEQUENCE</scope>
    <source>
        <strain evidence="10">G3-4614</strain>
    </source>
</reference>
<feature type="binding site" evidence="8">
    <location>
        <position position="35"/>
    </location>
    <ligand>
        <name>[4Fe-4S] cluster</name>
        <dbReference type="ChEBI" id="CHEBI:49883"/>
        <note>4Fe-4S-S-AdoMet</note>
    </ligand>
</feature>
<keyword evidence="7 8" id="KW-0456">Lyase</keyword>
<feature type="domain" description="Radical SAM core" evidence="9">
    <location>
        <begin position="18"/>
        <end position="263"/>
    </location>
</feature>
<feature type="binding site" evidence="8">
    <location>
        <begin position="12"/>
        <end position="14"/>
    </location>
    <ligand>
        <name>substrate</name>
    </ligand>
</feature>
<feature type="binding site" evidence="8">
    <location>
        <position position="42"/>
    </location>
    <ligand>
        <name>[4Fe-4S] cluster</name>
        <dbReference type="ChEBI" id="CHEBI:49883"/>
        <note>4Fe-4S-S-AdoMet</note>
    </ligand>
</feature>
<keyword evidence="5 8" id="KW-0408">Iron</keyword>